<dbReference type="GO" id="GO:0019433">
    <property type="term" value="P:triglyceride catabolic process"/>
    <property type="evidence" value="ECO:0007669"/>
    <property type="project" value="TreeGrafter"/>
</dbReference>
<sequence length="563" mass="63830">MRRILQGVGIIMATFSDLYQTSGGPISRAALTVINCLKYIFNPELRAQEIVDVAQNSSVEFLKSFWRLGESQFMTTLPRWICPKFQVREEILVPDQPIVLRNILSGVLVTIPAPSSHIPPAPVRCILMSTLLRKGQMANKYKFYKEEELSPSILFHCHGGGFISQSPESHEIYLRHWAKDLNVPIFSVDYSLSPEAPFPRALEEVLLAYAWVLQNPQRLGWTGERICFAGDSAGGNILLGIILKTISLGIRKPDAVLCAYSPLVLDMVPSPSRLLCWIDPLLPLGFMLSCLDAYGGSMQTDGNEYDEEPNQELSGRRSRKISSISEIFDSSMNFIKQSEWMEVEANEPSVVDEDSAFCSDKKQKLVKETNYVHQFMDDYSAVNFNETNEEMRDYKEHTLFSVPHDIVFDLKTKWESVADSTLQMVSETLISSSLYQKFIAPFVPYKKYQNLTINKLSDAKVSINEKMKNLKMVSRNPFMSPLLASDENLKEMPQIFFVTLNFDPCLDDTITFAKRLTELNRPVEVDVLDGLPHGFLNFLPFSKEAHDGSDQCVRRLKEALLIS</sequence>
<evidence type="ECO:0000313" key="3">
    <source>
        <dbReference type="EMBL" id="LAA06035.1"/>
    </source>
</evidence>
<evidence type="ECO:0000259" key="2">
    <source>
        <dbReference type="Pfam" id="PF07859"/>
    </source>
</evidence>
<evidence type="ECO:0000259" key="1">
    <source>
        <dbReference type="Pfam" id="PF06350"/>
    </source>
</evidence>
<dbReference type="EMBL" id="IAAA01017066">
    <property type="protein sequence ID" value="LAA06044.1"/>
    <property type="molecule type" value="mRNA"/>
</dbReference>
<dbReference type="InterPro" id="IPR010468">
    <property type="entry name" value="HSL_N"/>
</dbReference>
<name>A0A2L2YFM3_PARTP</name>
<feature type="domain" description="Alpha/beta hydrolase fold-3" evidence="2">
    <location>
        <begin position="474"/>
        <end position="536"/>
    </location>
</feature>
<dbReference type="Gene3D" id="3.40.50.1820">
    <property type="entry name" value="alpha/beta hydrolase"/>
    <property type="match status" value="2"/>
</dbReference>
<feature type="domain" description="Alpha/beta hydrolase fold-3" evidence="2">
    <location>
        <begin position="155"/>
        <end position="294"/>
    </location>
</feature>
<protein>
    <submittedName>
        <fullName evidence="3">Hormone-sensitive lipase</fullName>
    </submittedName>
</protein>
<dbReference type="AlphaFoldDB" id="A0A2L2YFM3"/>
<dbReference type="InterPro" id="IPR029058">
    <property type="entry name" value="AB_hydrolase_fold"/>
</dbReference>
<dbReference type="EMBL" id="IAAA01017064">
    <property type="protein sequence ID" value="LAA06035.1"/>
    <property type="molecule type" value="mRNA"/>
</dbReference>
<reference evidence="3" key="1">
    <citation type="journal article" date="2016" name="Mol. Ecol. Resour.">
        <title>Evaluation of the impact of RNA preservation methods of spiders for de novo transcriptome assembly.</title>
        <authorList>
            <person name="Kono N."/>
            <person name="Nakamura H."/>
            <person name="Ito Y."/>
            <person name="Tomita M."/>
            <person name="Arakawa K."/>
        </authorList>
    </citation>
    <scope>NUCLEOTIDE SEQUENCE</scope>
    <source>
        <tissue evidence="3">Whole body</tissue>
    </source>
</reference>
<dbReference type="PANTHER" id="PTHR23025">
    <property type="entry name" value="TRIACYLGLYCEROL LIPASE"/>
    <property type="match status" value="1"/>
</dbReference>
<dbReference type="GO" id="GO:0004771">
    <property type="term" value="F:sterol ester esterase activity"/>
    <property type="evidence" value="ECO:0007669"/>
    <property type="project" value="TreeGrafter"/>
</dbReference>
<organism evidence="3">
    <name type="scientific">Parasteatoda tepidariorum</name>
    <name type="common">Common house spider</name>
    <name type="synonym">Achaearanea tepidariorum</name>
    <dbReference type="NCBI Taxonomy" id="114398"/>
    <lineage>
        <taxon>Eukaryota</taxon>
        <taxon>Metazoa</taxon>
        <taxon>Ecdysozoa</taxon>
        <taxon>Arthropoda</taxon>
        <taxon>Chelicerata</taxon>
        <taxon>Arachnida</taxon>
        <taxon>Araneae</taxon>
        <taxon>Araneomorphae</taxon>
        <taxon>Entelegynae</taxon>
        <taxon>Araneoidea</taxon>
        <taxon>Theridiidae</taxon>
        <taxon>Parasteatoda</taxon>
    </lineage>
</organism>
<dbReference type="GO" id="GO:0004806">
    <property type="term" value="F:triacylglycerol lipase activity"/>
    <property type="evidence" value="ECO:0007669"/>
    <property type="project" value="TreeGrafter"/>
</dbReference>
<dbReference type="GO" id="GO:0005829">
    <property type="term" value="C:cytosol"/>
    <property type="evidence" value="ECO:0007669"/>
    <property type="project" value="TreeGrafter"/>
</dbReference>
<dbReference type="Pfam" id="PF06350">
    <property type="entry name" value="HSL_N"/>
    <property type="match status" value="1"/>
</dbReference>
<accession>A0A2L2YFM3</accession>
<dbReference type="InterPro" id="IPR013094">
    <property type="entry name" value="AB_hydrolase_3"/>
</dbReference>
<dbReference type="Pfam" id="PF07859">
    <property type="entry name" value="Abhydrolase_3"/>
    <property type="match status" value="2"/>
</dbReference>
<dbReference type="OrthoDB" id="6413688at2759"/>
<proteinExistence type="evidence at transcript level"/>
<dbReference type="EMBL" id="IAAA01017065">
    <property type="protein sequence ID" value="LAA06040.1"/>
    <property type="molecule type" value="mRNA"/>
</dbReference>
<dbReference type="GO" id="GO:0008203">
    <property type="term" value="P:cholesterol metabolic process"/>
    <property type="evidence" value="ECO:0007669"/>
    <property type="project" value="InterPro"/>
</dbReference>
<dbReference type="SUPFAM" id="SSF53474">
    <property type="entry name" value="alpha/beta-Hydrolases"/>
    <property type="match status" value="1"/>
</dbReference>
<dbReference type="PANTHER" id="PTHR23025:SF3">
    <property type="entry name" value="HORMONE-SENSITIVE LIPASE"/>
    <property type="match status" value="1"/>
</dbReference>
<feature type="domain" description="Hormone-sensitive lipase N-terminal" evidence="1">
    <location>
        <begin position="1"/>
        <end position="137"/>
    </location>
</feature>